<dbReference type="EMBL" id="UPHP01000059">
    <property type="protein sequence ID" value="VBA38649.1"/>
    <property type="molecule type" value="Genomic_DNA"/>
</dbReference>
<dbReference type="Pfam" id="PF02624">
    <property type="entry name" value="YcaO"/>
    <property type="match status" value="1"/>
</dbReference>
<dbReference type="InterPro" id="IPR003776">
    <property type="entry name" value="YcaO-like_dom"/>
</dbReference>
<dbReference type="AlphaFoldDB" id="A0A498Q0S0"/>
<reference evidence="2 3" key="1">
    <citation type="submission" date="2018-09" db="EMBL/GenBank/DDBJ databases">
        <authorList>
            <person name="Tagini F."/>
        </authorList>
    </citation>
    <scope>NUCLEOTIDE SEQUENCE [LARGE SCALE GENOMIC DNA]</scope>
    <source>
        <strain evidence="2 3">MK136</strain>
    </source>
</reference>
<evidence type="ECO:0000313" key="3">
    <source>
        <dbReference type="Proteomes" id="UP000273307"/>
    </source>
</evidence>
<gene>
    <name evidence="2" type="ORF">LAUMK136_02576</name>
</gene>
<accession>A0A498Q0S0</accession>
<dbReference type="PANTHER" id="PTHR37809">
    <property type="entry name" value="RIBOSOMAL PROTEIN S12 METHYLTHIOTRANSFERASE ACCESSORY FACTOR YCAO"/>
    <property type="match status" value="1"/>
</dbReference>
<feature type="domain" description="YcaO" evidence="1">
    <location>
        <begin position="95"/>
        <end position="418"/>
    </location>
</feature>
<dbReference type="OrthoDB" id="109999at2"/>
<dbReference type="NCBIfam" id="TIGR00702">
    <property type="entry name" value="YcaO-type kinase domain"/>
    <property type="match status" value="1"/>
</dbReference>
<dbReference type="Proteomes" id="UP000273307">
    <property type="component" value="Unassembled WGS sequence"/>
</dbReference>
<dbReference type="Gene3D" id="3.30.1330.230">
    <property type="match status" value="1"/>
</dbReference>
<keyword evidence="3" id="KW-1185">Reference proteome</keyword>
<dbReference type="PROSITE" id="PS51664">
    <property type="entry name" value="YCAO"/>
    <property type="match status" value="1"/>
</dbReference>
<name>A0A498Q0S0_9MYCO</name>
<dbReference type="PANTHER" id="PTHR37809:SF1">
    <property type="entry name" value="RIBOSOMAL PROTEIN S12 METHYLTHIOTRANSFERASE ACCESSORY FACTOR YCAO"/>
    <property type="match status" value="1"/>
</dbReference>
<sequence>MSELPGLGTQQLMKAGPDWSHWPARVLGHADPTTIGHRAGTCRIISPDQTWQAVQPALEPAGITRVADLTWLDDLGIPTVQAVRPASLTLSVSQGKATTYRAAQVSAVMESLENWHVENITPDLLSRSTTDLAHELTYDPAELNRPAGSFYHAGAKLDWMTATTLLTGRRTFVPWLATVVNVVVSDCWGPPMFGMDTTGLASGNSYHEATLHGLYEVMERHGMASAQPGSTLFEVPLDDLARSECAELVEMVHRAGSELRVARIDSWDGFYCFAAEITSPMTEIPFSGSGLHHDPNVALSRAITEAAQSRLTAISGAREDLPSAIYHRFARVHTYAPARRSIQSMPSAPATPWYVDYSDSLVDLLAAAATAVAGRSGVEPLAVVCDFDRACVPVVKVIAPGLSASIHSPMRTPLQEHR</sequence>
<proteinExistence type="predicted"/>
<protein>
    <recommendedName>
        <fullName evidence="1">YcaO domain-containing protein</fullName>
    </recommendedName>
</protein>
<evidence type="ECO:0000259" key="1">
    <source>
        <dbReference type="PROSITE" id="PS51664"/>
    </source>
</evidence>
<evidence type="ECO:0000313" key="2">
    <source>
        <dbReference type="EMBL" id="VBA38649.1"/>
    </source>
</evidence>
<organism evidence="2 3">
    <name type="scientific">Mycobacterium attenuatum</name>
    <dbReference type="NCBI Taxonomy" id="2341086"/>
    <lineage>
        <taxon>Bacteria</taxon>
        <taxon>Bacillati</taxon>
        <taxon>Actinomycetota</taxon>
        <taxon>Actinomycetes</taxon>
        <taxon>Mycobacteriales</taxon>
        <taxon>Mycobacteriaceae</taxon>
        <taxon>Mycobacterium</taxon>
    </lineage>
</organism>
<dbReference type="RefSeq" id="WP_122525492.1">
    <property type="nucleotide sequence ID" value="NZ_UPHP01000059.1"/>
</dbReference>